<dbReference type="Pfam" id="PF05721">
    <property type="entry name" value="PhyH"/>
    <property type="match status" value="1"/>
</dbReference>
<dbReference type="PANTHER" id="PTHR20883:SF48">
    <property type="entry name" value="ECTOINE DIOXYGENASE"/>
    <property type="match status" value="1"/>
</dbReference>
<keyword evidence="3" id="KW-1185">Reference proteome</keyword>
<gene>
    <name evidence="2" type="ORF">LNTAR_09154</name>
</gene>
<dbReference type="RefSeq" id="WP_007277603.1">
    <property type="nucleotide sequence ID" value="NZ_ABCK01000004.1"/>
</dbReference>
<dbReference type="OrthoDB" id="9814777at2"/>
<dbReference type="GO" id="GO:0005506">
    <property type="term" value="F:iron ion binding"/>
    <property type="evidence" value="ECO:0007669"/>
    <property type="project" value="UniProtKB-ARBA"/>
</dbReference>
<dbReference type="eggNOG" id="COG5285">
    <property type="taxonomic scope" value="Bacteria"/>
</dbReference>
<reference evidence="2 3" key="1">
    <citation type="journal article" date="2010" name="J. Bacteriol.">
        <title>Genome sequence of Lentisphaera araneosa HTCC2155T, the type species of the order Lentisphaerales in the phylum Lentisphaerae.</title>
        <authorList>
            <person name="Thrash J.C."/>
            <person name="Cho J.C."/>
            <person name="Vergin K.L."/>
            <person name="Morris R.M."/>
            <person name="Giovannoni S.J."/>
        </authorList>
    </citation>
    <scope>NUCLEOTIDE SEQUENCE [LARGE SCALE GENOMIC DNA]</scope>
    <source>
        <strain evidence="2 3">HTCC2155</strain>
    </source>
</reference>
<evidence type="ECO:0000256" key="1">
    <source>
        <dbReference type="ARBA" id="ARBA00001954"/>
    </source>
</evidence>
<dbReference type="EMBL" id="ABCK01000004">
    <property type="protein sequence ID" value="EDM28726.1"/>
    <property type="molecule type" value="Genomic_DNA"/>
</dbReference>
<comment type="caution">
    <text evidence="2">The sequence shown here is derived from an EMBL/GenBank/DDBJ whole genome shotgun (WGS) entry which is preliminary data.</text>
</comment>
<accession>A6DI72</accession>
<organism evidence="2 3">
    <name type="scientific">Lentisphaera araneosa HTCC2155</name>
    <dbReference type="NCBI Taxonomy" id="313628"/>
    <lineage>
        <taxon>Bacteria</taxon>
        <taxon>Pseudomonadati</taxon>
        <taxon>Lentisphaerota</taxon>
        <taxon>Lentisphaeria</taxon>
        <taxon>Lentisphaerales</taxon>
        <taxon>Lentisphaeraceae</taxon>
        <taxon>Lentisphaera</taxon>
    </lineage>
</organism>
<dbReference type="InterPro" id="IPR008775">
    <property type="entry name" value="Phytyl_CoA_dOase-like"/>
</dbReference>
<dbReference type="PANTHER" id="PTHR20883">
    <property type="entry name" value="PHYTANOYL-COA DIOXYGENASE DOMAIN CONTAINING 1"/>
    <property type="match status" value="1"/>
</dbReference>
<dbReference type="SUPFAM" id="SSF51197">
    <property type="entry name" value="Clavaminate synthase-like"/>
    <property type="match status" value="1"/>
</dbReference>
<sequence length="292" mass="33680">MLQETQKIDWPKSLSENDVQHFVDQGFYIANELLSHDEVDELKNDAPKIIREEYSPAKNPIEILPTDSDEDVIKKVLCIHQPHFHSPIVDKYVKHPKVCSILSQLTGAHLPFWDGSVKCMQSMFFVKPPGYQGQAWHQDEFYIPTRDRSLIGAWIALDDAFVDNGCLWILPGSHRDGQIFPQKAHHNNEEYDASNMAYGFDDSQQIPVEVKKGSVVFFNGYLLHRSQKNRSDQYRRVLVSHYMNSYSLLPWGESALPASLQDNRAVELVSGVDPYEWKGVTKEEKIHFRRHS</sequence>
<dbReference type="Gene3D" id="2.60.120.620">
    <property type="entry name" value="q2cbj1_9rhob like domain"/>
    <property type="match status" value="1"/>
</dbReference>
<proteinExistence type="predicted"/>
<name>A6DI72_9BACT</name>
<dbReference type="Proteomes" id="UP000004947">
    <property type="component" value="Unassembled WGS sequence"/>
</dbReference>
<keyword evidence="2" id="KW-0560">Oxidoreductase</keyword>
<dbReference type="GO" id="GO:0016706">
    <property type="term" value="F:2-oxoglutarate-dependent dioxygenase activity"/>
    <property type="evidence" value="ECO:0007669"/>
    <property type="project" value="UniProtKB-ARBA"/>
</dbReference>
<evidence type="ECO:0000313" key="3">
    <source>
        <dbReference type="Proteomes" id="UP000004947"/>
    </source>
</evidence>
<dbReference type="AlphaFoldDB" id="A6DI72"/>
<keyword evidence="2" id="KW-0223">Dioxygenase</keyword>
<protein>
    <submittedName>
        <fullName evidence="2">Phytanoyl-CoA dioxygenase</fullName>
    </submittedName>
</protein>
<evidence type="ECO:0000313" key="2">
    <source>
        <dbReference type="EMBL" id="EDM28726.1"/>
    </source>
</evidence>
<comment type="cofactor">
    <cofactor evidence="1">
        <name>Fe(2+)</name>
        <dbReference type="ChEBI" id="CHEBI:29033"/>
    </cofactor>
</comment>
<dbReference type="STRING" id="313628.LNTAR_09154"/>